<evidence type="ECO:0000256" key="4">
    <source>
        <dbReference type="ARBA" id="ARBA00022490"/>
    </source>
</evidence>
<dbReference type="GO" id="GO:0003700">
    <property type="term" value="F:DNA-binding transcription factor activity"/>
    <property type="evidence" value="ECO:0007669"/>
    <property type="project" value="InterPro"/>
</dbReference>
<evidence type="ECO:0000256" key="5">
    <source>
        <dbReference type="ARBA" id="ARBA00022491"/>
    </source>
</evidence>
<dbReference type="Pfam" id="PF01475">
    <property type="entry name" value="FUR"/>
    <property type="match status" value="1"/>
</dbReference>
<keyword evidence="5" id="KW-0678">Repressor</keyword>
<evidence type="ECO:0000256" key="9">
    <source>
        <dbReference type="ARBA" id="ARBA00023125"/>
    </source>
</evidence>
<dbReference type="InterPro" id="IPR002481">
    <property type="entry name" value="FUR"/>
</dbReference>
<evidence type="ECO:0000256" key="8">
    <source>
        <dbReference type="ARBA" id="ARBA00023015"/>
    </source>
</evidence>
<protein>
    <submittedName>
        <fullName evidence="11">Ferric uptake regulation protein FUR</fullName>
    </submittedName>
</protein>
<dbReference type="EMBL" id="UOEW01000231">
    <property type="protein sequence ID" value="VAW39473.1"/>
    <property type="molecule type" value="Genomic_DNA"/>
</dbReference>
<dbReference type="GO" id="GO:1900705">
    <property type="term" value="P:negative regulation of siderophore biosynthetic process"/>
    <property type="evidence" value="ECO:0007669"/>
    <property type="project" value="TreeGrafter"/>
</dbReference>
<evidence type="ECO:0000256" key="2">
    <source>
        <dbReference type="ARBA" id="ARBA00007957"/>
    </source>
</evidence>
<dbReference type="PANTHER" id="PTHR33202:SF2">
    <property type="entry name" value="FERRIC UPTAKE REGULATION PROTEIN"/>
    <property type="match status" value="1"/>
</dbReference>
<evidence type="ECO:0000256" key="7">
    <source>
        <dbReference type="ARBA" id="ARBA00022833"/>
    </source>
</evidence>
<dbReference type="Gene3D" id="3.30.1490.190">
    <property type="match status" value="1"/>
</dbReference>
<dbReference type="GO" id="GO:0005829">
    <property type="term" value="C:cytosol"/>
    <property type="evidence" value="ECO:0007669"/>
    <property type="project" value="TreeGrafter"/>
</dbReference>
<name>A0A3B0VGN2_9ZZZZ</name>
<dbReference type="SUPFAM" id="SSF46785">
    <property type="entry name" value="Winged helix' DNA-binding domain"/>
    <property type="match status" value="1"/>
</dbReference>
<keyword evidence="8" id="KW-0805">Transcription regulation</keyword>
<comment type="subcellular location">
    <subcellularLocation>
        <location evidence="1">Cytoplasm</location>
    </subcellularLocation>
</comment>
<dbReference type="InterPro" id="IPR036388">
    <property type="entry name" value="WH-like_DNA-bd_sf"/>
</dbReference>
<evidence type="ECO:0000313" key="11">
    <source>
        <dbReference type="EMBL" id="VAW39473.1"/>
    </source>
</evidence>
<keyword evidence="9" id="KW-0238">DNA-binding</keyword>
<dbReference type="Gene3D" id="1.10.10.10">
    <property type="entry name" value="Winged helix-like DNA-binding domain superfamily/Winged helix DNA-binding domain"/>
    <property type="match status" value="1"/>
</dbReference>
<comment type="similarity">
    <text evidence="2">Belongs to the Fur family.</text>
</comment>
<evidence type="ECO:0000256" key="1">
    <source>
        <dbReference type="ARBA" id="ARBA00004496"/>
    </source>
</evidence>
<dbReference type="GO" id="GO:0008270">
    <property type="term" value="F:zinc ion binding"/>
    <property type="evidence" value="ECO:0007669"/>
    <property type="project" value="TreeGrafter"/>
</dbReference>
<keyword evidence="6" id="KW-0479">Metal-binding</keyword>
<dbReference type="InterPro" id="IPR043135">
    <property type="entry name" value="Fur_C"/>
</dbReference>
<evidence type="ECO:0000256" key="10">
    <source>
        <dbReference type="ARBA" id="ARBA00023163"/>
    </source>
</evidence>
<gene>
    <name evidence="11" type="ORF">MNBD_GAMMA01-2317</name>
</gene>
<comment type="subunit">
    <text evidence="3">Homodimer.</text>
</comment>
<dbReference type="FunFam" id="1.10.10.10:FF:000007">
    <property type="entry name" value="Ferric uptake regulation protein"/>
    <property type="match status" value="1"/>
</dbReference>
<sequence length="132" mass="15325">MTGKDIKKAGLKITLPRLQVLEYLEKHPGVHFSVDDLFTQIRSANRDIGLATIYRVLNQFESAGLIIKHKFENRQAVYELNTGEHHDHMVNIETGEVTEFFDKKLEDLQIKLTNELGYELVDHSMVLYVRKK</sequence>
<evidence type="ECO:0000256" key="6">
    <source>
        <dbReference type="ARBA" id="ARBA00022723"/>
    </source>
</evidence>
<dbReference type="CDD" id="cd07153">
    <property type="entry name" value="Fur_like"/>
    <property type="match status" value="1"/>
</dbReference>
<proteinExistence type="inferred from homology"/>
<dbReference type="InterPro" id="IPR036390">
    <property type="entry name" value="WH_DNA-bd_sf"/>
</dbReference>
<keyword evidence="4" id="KW-0963">Cytoplasm</keyword>
<keyword evidence="7" id="KW-0862">Zinc</keyword>
<evidence type="ECO:0000256" key="3">
    <source>
        <dbReference type="ARBA" id="ARBA00011738"/>
    </source>
</evidence>
<dbReference type="AlphaFoldDB" id="A0A3B0VGN2"/>
<dbReference type="PANTHER" id="PTHR33202">
    <property type="entry name" value="ZINC UPTAKE REGULATION PROTEIN"/>
    <property type="match status" value="1"/>
</dbReference>
<keyword evidence="10" id="KW-0804">Transcription</keyword>
<dbReference type="GO" id="GO:0045892">
    <property type="term" value="P:negative regulation of DNA-templated transcription"/>
    <property type="evidence" value="ECO:0007669"/>
    <property type="project" value="TreeGrafter"/>
</dbReference>
<organism evidence="11">
    <name type="scientific">hydrothermal vent metagenome</name>
    <dbReference type="NCBI Taxonomy" id="652676"/>
    <lineage>
        <taxon>unclassified sequences</taxon>
        <taxon>metagenomes</taxon>
        <taxon>ecological metagenomes</taxon>
    </lineage>
</organism>
<dbReference type="GO" id="GO:0000976">
    <property type="term" value="F:transcription cis-regulatory region binding"/>
    <property type="evidence" value="ECO:0007669"/>
    <property type="project" value="TreeGrafter"/>
</dbReference>
<accession>A0A3B0VGN2</accession>
<reference evidence="11" key="1">
    <citation type="submission" date="2018-06" db="EMBL/GenBank/DDBJ databases">
        <authorList>
            <person name="Zhirakovskaya E."/>
        </authorList>
    </citation>
    <scope>NUCLEOTIDE SEQUENCE</scope>
</reference>